<evidence type="ECO:0000313" key="2">
    <source>
        <dbReference type="EMBL" id="KAK9101262.1"/>
    </source>
</evidence>
<keyword evidence="3" id="KW-1185">Reference proteome</keyword>
<proteinExistence type="predicted"/>
<organism evidence="2 3">
    <name type="scientific">Stephania cephalantha</name>
    <dbReference type="NCBI Taxonomy" id="152367"/>
    <lineage>
        <taxon>Eukaryota</taxon>
        <taxon>Viridiplantae</taxon>
        <taxon>Streptophyta</taxon>
        <taxon>Embryophyta</taxon>
        <taxon>Tracheophyta</taxon>
        <taxon>Spermatophyta</taxon>
        <taxon>Magnoliopsida</taxon>
        <taxon>Ranunculales</taxon>
        <taxon>Menispermaceae</taxon>
        <taxon>Menispermoideae</taxon>
        <taxon>Cissampelideae</taxon>
        <taxon>Stephania</taxon>
    </lineage>
</organism>
<sequence length="84" mass="9194">MSTLHLYFFFDSSHILSPILAITPSPLTCSLSLSRSHSLYPKTTPPSLIFFLLSSITHNSHHSPLSASPPPTRPPCGSGGHRRR</sequence>
<dbReference type="Proteomes" id="UP001419268">
    <property type="component" value="Unassembled WGS sequence"/>
</dbReference>
<feature type="region of interest" description="Disordered" evidence="1">
    <location>
        <begin position="59"/>
        <end position="84"/>
    </location>
</feature>
<protein>
    <submittedName>
        <fullName evidence="2">Uncharacterized protein</fullName>
    </submittedName>
</protein>
<comment type="caution">
    <text evidence="2">The sequence shown here is derived from an EMBL/GenBank/DDBJ whole genome shotgun (WGS) entry which is preliminary data.</text>
</comment>
<reference evidence="2 3" key="1">
    <citation type="submission" date="2024-01" db="EMBL/GenBank/DDBJ databases">
        <title>Genome assemblies of Stephania.</title>
        <authorList>
            <person name="Yang L."/>
        </authorList>
    </citation>
    <scope>NUCLEOTIDE SEQUENCE [LARGE SCALE GENOMIC DNA]</scope>
    <source>
        <strain evidence="2">JXDWG</strain>
        <tissue evidence="2">Leaf</tissue>
    </source>
</reference>
<dbReference type="AlphaFoldDB" id="A0AAP0HXC8"/>
<evidence type="ECO:0000256" key="1">
    <source>
        <dbReference type="SAM" id="MobiDB-lite"/>
    </source>
</evidence>
<dbReference type="EMBL" id="JBBNAG010000010">
    <property type="protein sequence ID" value="KAK9101262.1"/>
    <property type="molecule type" value="Genomic_DNA"/>
</dbReference>
<gene>
    <name evidence="2" type="ORF">Scep_024692</name>
</gene>
<accession>A0AAP0HXC8</accession>
<name>A0AAP0HXC8_9MAGN</name>
<evidence type="ECO:0000313" key="3">
    <source>
        <dbReference type="Proteomes" id="UP001419268"/>
    </source>
</evidence>